<organism evidence="1 2">
    <name type="scientific">Oculimacula yallundae</name>
    <dbReference type="NCBI Taxonomy" id="86028"/>
    <lineage>
        <taxon>Eukaryota</taxon>
        <taxon>Fungi</taxon>
        <taxon>Dikarya</taxon>
        <taxon>Ascomycota</taxon>
        <taxon>Pezizomycotina</taxon>
        <taxon>Leotiomycetes</taxon>
        <taxon>Helotiales</taxon>
        <taxon>Ploettnerulaceae</taxon>
        <taxon>Oculimacula</taxon>
    </lineage>
</organism>
<proteinExistence type="predicted"/>
<comment type="caution">
    <text evidence="1">The sequence shown here is derived from an EMBL/GenBank/DDBJ whole genome shotgun (WGS) entry which is preliminary data.</text>
</comment>
<name>A0ABR4BVA9_9HELO</name>
<gene>
    <name evidence="1" type="ORF">VTL71DRAFT_7434</name>
</gene>
<protein>
    <submittedName>
        <fullName evidence="1">Uncharacterized protein</fullName>
    </submittedName>
</protein>
<accession>A0ABR4BVA9</accession>
<dbReference type="Proteomes" id="UP001595075">
    <property type="component" value="Unassembled WGS sequence"/>
</dbReference>
<sequence length="185" mass="20163">MRPAAAINSRRSFPPTSLLPRALPSLNLGLLLSRISFRALIDVISQHNTSHTVILGKTTFASVFTHATASGKVRDFTPKLLAKEKQELSLPYTQPPIIIKTGHVLPASYITALQFHNIPRLLYLFFPLDIPSRHTPVLCPSSHLLVGKIAKDSRGQIPSLVAIPEILTTTTNIAIATTTTTSGKR</sequence>
<reference evidence="1 2" key="1">
    <citation type="journal article" date="2024" name="Commun. Biol.">
        <title>Comparative genomic analysis of thermophilic fungi reveals convergent evolutionary adaptations and gene losses.</title>
        <authorList>
            <person name="Steindorff A.S."/>
            <person name="Aguilar-Pontes M.V."/>
            <person name="Robinson A.J."/>
            <person name="Andreopoulos B."/>
            <person name="LaButti K."/>
            <person name="Kuo A."/>
            <person name="Mondo S."/>
            <person name="Riley R."/>
            <person name="Otillar R."/>
            <person name="Haridas S."/>
            <person name="Lipzen A."/>
            <person name="Grimwood J."/>
            <person name="Schmutz J."/>
            <person name="Clum A."/>
            <person name="Reid I.D."/>
            <person name="Moisan M.C."/>
            <person name="Butler G."/>
            <person name="Nguyen T.T.M."/>
            <person name="Dewar K."/>
            <person name="Conant G."/>
            <person name="Drula E."/>
            <person name="Henrissat B."/>
            <person name="Hansel C."/>
            <person name="Singer S."/>
            <person name="Hutchinson M.I."/>
            <person name="de Vries R.P."/>
            <person name="Natvig D.O."/>
            <person name="Powell A.J."/>
            <person name="Tsang A."/>
            <person name="Grigoriev I.V."/>
        </authorList>
    </citation>
    <scope>NUCLEOTIDE SEQUENCE [LARGE SCALE GENOMIC DNA]</scope>
    <source>
        <strain evidence="1 2">CBS 494.80</strain>
    </source>
</reference>
<dbReference type="EMBL" id="JAZHXI010000019">
    <property type="protein sequence ID" value="KAL2061161.1"/>
    <property type="molecule type" value="Genomic_DNA"/>
</dbReference>
<keyword evidence="2" id="KW-1185">Reference proteome</keyword>
<evidence type="ECO:0000313" key="2">
    <source>
        <dbReference type="Proteomes" id="UP001595075"/>
    </source>
</evidence>
<evidence type="ECO:0000313" key="1">
    <source>
        <dbReference type="EMBL" id="KAL2061161.1"/>
    </source>
</evidence>